<feature type="compositionally biased region" description="Basic and acidic residues" evidence="2">
    <location>
        <begin position="482"/>
        <end position="492"/>
    </location>
</feature>
<evidence type="ECO:0000313" key="4">
    <source>
        <dbReference type="Proteomes" id="UP000094526"/>
    </source>
</evidence>
<proteinExistence type="predicted"/>
<feature type="compositionally biased region" description="Pro residues" evidence="2">
    <location>
        <begin position="720"/>
        <end position="735"/>
    </location>
</feature>
<name>A0A1C1CL96_9EURO</name>
<evidence type="ECO:0000256" key="1">
    <source>
        <dbReference type="SAM" id="Coils"/>
    </source>
</evidence>
<feature type="compositionally biased region" description="Polar residues" evidence="2">
    <location>
        <begin position="156"/>
        <end position="174"/>
    </location>
</feature>
<protein>
    <submittedName>
        <fullName evidence="3">Uncharacterized protein</fullName>
    </submittedName>
</protein>
<dbReference type="VEuPathDB" id="FungiDB:CLCR_04568"/>
<keyword evidence="1" id="KW-0175">Coiled coil</keyword>
<feature type="compositionally biased region" description="Low complexity" evidence="2">
    <location>
        <begin position="768"/>
        <end position="850"/>
    </location>
</feature>
<gene>
    <name evidence="3" type="ORF">CLCR_04568</name>
</gene>
<feature type="compositionally biased region" description="Gly residues" evidence="2">
    <location>
        <begin position="296"/>
        <end position="309"/>
    </location>
</feature>
<dbReference type="VEuPathDB" id="FungiDB:G647_02646"/>
<feature type="compositionally biased region" description="Low complexity" evidence="2">
    <location>
        <begin position="27"/>
        <end position="44"/>
    </location>
</feature>
<feature type="compositionally biased region" description="Pro residues" evidence="2">
    <location>
        <begin position="692"/>
        <end position="703"/>
    </location>
</feature>
<dbReference type="Proteomes" id="UP000094526">
    <property type="component" value="Unassembled WGS sequence"/>
</dbReference>
<dbReference type="AlphaFoldDB" id="A0A1C1CL96"/>
<dbReference type="eggNOG" id="ENOG502QTAC">
    <property type="taxonomic scope" value="Eukaryota"/>
</dbReference>
<organism evidence="3 4">
    <name type="scientific">Cladophialophora carrionii</name>
    <dbReference type="NCBI Taxonomy" id="86049"/>
    <lineage>
        <taxon>Eukaryota</taxon>
        <taxon>Fungi</taxon>
        <taxon>Dikarya</taxon>
        <taxon>Ascomycota</taxon>
        <taxon>Pezizomycotina</taxon>
        <taxon>Eurotiomycetes</taxon>
        <taxon>Chaetothyriomycetidae</taxon>
        <taxon>Chaetothyriales</taxon>
        <taxon>Herpotrichiellaceae</taxon>
        <taxon>Cladophialophora</taxon>
    </lineage>
</organism>
<dbReference type="STRING" id="86049.A0A1C1CL96"/>
<feature type="compositionally biased region" description="Low complexity" evidence="2">
    <location>
        <begin position="868"/>
        <end position="889"/>
    </location>
</feature>
<keyword evidence="4" id="KW-1185">Reference proteome</keyword>
<feature type="compositionally biased region" description="Low complexity" evidence="2">
    <location>
        <begin position="63"/>
        <end position="73"/>
    </location>
</feature>
<feature type="region of interest" description="Disordered" evidence="2">
    <location>
        <begin position="667"/>
        <end position="902"/>
    </location>
</feature>
<feature type="compositionally biased region" description="Basic and acidic residues" evidence="2">
    <location>
        <begin position="7"/>
        <end position="16"/>
    </location>
</feature>
<feature type="compositionally biased region" description="Polar residues" evidence="2">
    <location>
        <begin position="851"/>
        <end position="866"/>
    </location>
</feature>
<feature type="coiled-coil region" evidence="1">
    <location>
        <begin position="390"/>
        <end position="433"/>
    </location>
</feature>
<accession>A0A1C1CL96</accession>
<reference evidence="4" key="1">
    <citation type="submission" date="2015-07" db="EMBL/GenBank/DDBJ databases">
        <authorList>
            <person name="Teixeira M.M."/>
            <person name="Souza R.C."/>
            <person name="Almeida L.G."/>
            <person name="Vicente V.A."/>
            <person name="de Hoog S."/>
            <person name="Bocca A.L."/>
            <person name="de Almeida S.R."/>
            <person name="Vasconcelos A.T."/>
            <person name="Felipe M.S."/>
        </authorList>
    </citation>
    <scope>NUCLEOTIDE SEQUENCE [LARGE SCALE GENOMIC DNA]</scope>
    <source>
        <strain evidence="4">KSF</strain>
    </source>
</reference>
<feature type="region of interest" description="Disordered" evidence="2">
    <location>
        <begin position="1"/>
        <end position="253"/>
    </location>
</feature>
<evidence type="ECO:0000256" key="2">
    <source>
        <dbReference type="SAM" id="MobiDB-lite"/>
    </source>
</evidence>
<dbReference type="OrthoDB" id="4188028at2759"/>
<dbReference type="EMBL" id="LGRB01000011">
    <property type="protein sequence ID" value="OCT49295.1"/>
    <property type="molecule type" value="Genomic_DNA"/>
</dbReference>
<feature type="region of interest" description="Disordered" evidence="2">
    <location>
        <begin position="482"/>
        <end position="505"/>
    </location>
</feature>
<comment type="caution">
    <text evidence="3">The sequence shown here is derived from an EMBL/GenBank/DDBJ whole genome shotgun (WGS) entry which is preliminary data.</text>
</comment>
<evidence type="ECO:0000313" key="3">
    <source>
        <dbReference type="EMBL" id="OCT49295.1"/>
    </source>
</evidence>
<feature type="region of interest" description="Disordered" evidence="2">
    <location>
        <begin position="269"/>
        <end position="333"/>
    </location>
</feature>
<feature type="compositionally biased region" description="Low complexity" evidence="2">
    <location>
        <begin position="681"/>
        <end position="690"/>
    </location>
</feature>
<sequence>MPRKRSPREPTVEFHMRTRNRSIKTTPEPSNSSPEDSSLSELGSPPDPPPTVLGSGTRKRKLSSSSSNDPETPSESKRPKRKITAAAALPDSVKSRKRRGRPPAFGLNDTSSTSTIHISPPATLPSITPPESAKPSRRNSAVTQPDNVEALPETVVQAQIQPAPTVGESSTALRRSSRHIKPSILQGPVAVDTPSKRPSSSTAEAAPANVRNHKPSGTASDASDTIPKRKRTLRSAKEATAQKPFNLWDKEKELWPEFDRNNVIYYANDGTTQYHPAEGDETPESRSPKKPARGGARTGRGGGHSNGGGRKGKSRGRAGRGGSPDPPERRQPLSQEEKAMISLLKARQQELKRFFHVVGAQQFDILEQMANRDLNRMAKKATAHKRVPEYATIVEELEAAKQDAEDLARKRYDVQVEAEMRRLEAEKEVIEQQWMNRRAAARKEHLAAAEGDIILFERAYRAAHDDTHTESGSDMMEYFPHYHELPEPDTHPRGYSSSRIKDEKPFKRQLGESYDEQARQQVLNEDVIGPLLKQIEQRNKEWRAEQQSNKSRTMDALTEEAARELAKIGGYLVPRPMDMAEANSYALSALADVSEWVAQQHAQKQYIYVPLAKGEAFPAQGLDFSPLPGQAGPPPRPQQAYQQVIRTNSRPRGRRLKYPPLTYEQAVSATTSSPGLPPLQPQHHTPPQGGYFPPPTTPAPLPGPLGFEVSRIISSGPGQPIAPAPPKAAPAPPRPNVDIFRHNTRYPPPPPPPSHSSHARQNSLTTASSSGPGPSPQQSQPQYQPQPQPQQYIFQTPQQPFQHQAAPPPSSGQQYGPPAGAAPGPVTTAPGPSTSPAGPNAASPSGSIAGQQTKMPMTFVNQTIESRSAAGVSNSNGNGNGNGVNAAGNDKGSGRRVLLPKF</sequence>